<evidence type="ECO:0000256" key="5">
    <source>
        <dbReference type="ARBA" id="ARBA00066605"/>
    </source>
</evidence>
<comment type="pathway">
    <text evidence="4">Aromatic compound metabolism; 3,4-dihydroxybenzoate biosynthesis; 3-dehydroquinate from D-quinate (NAD(+) route): step 1/1.</text>
</comment>
<evidence type="ECO:0000313" key="8">
    <source>
        <dbReference type="EMBL" id="CAD60598.1"/>
    </source>
</evidence>
<keyword evidence="3" id="KW-0520">NAD</keyword>
<dbReference type="PANTHER" id="PTHR21089">
    <property type="entry name" value="SHIKIMATE DEHYDROGENASE"/>
    <property type="match status" value="1"/>
</dbReference>
<evidence type="ECO:0000259" key="7">
    <source>
        <dbReference type="Pfam" id="PF08501"/>
    </source>
</evidence>
<dbReference type="Gene3D" id="3.40.50.720">
    <property type="entry name" value="NAD(P)-binding Rossmann-like Domain"/>
    <property type="match status" value="1"/>
</dbReference>
<protein>
    <recommendedName>
        <fullName evidence="6">Quinate dehydrogenase</fullName>
        <ecNumber evidence="5">1.1.1.24</ecNumber>
    </recommendedName>
</protein>
<dbReference type="Gene3D" id="3.40.50.10860">
    <property type="entry name" value="Leucine Dehydrogenase, chain A, domain 1"/>
    <property type="match status" value="1"/>
</dbReference>
<sequence>MTTTTTVTITPPLLQQQAPALQLSFDPRIQNLTKHGFLFGKKLAASMSPLLHDVVYQGLGLNWGQLRLDSDDMDLFLNLVQDPKFYGASVTMPNKVAIIPHLDYLTPECRDVGACNTLFLRDDPNTPGRRLLCGANTDVIGVRESFVQNVPNADVYENRPAMVVGGGGAARSAVYALHKYLQATKIYLVNRDPSEVEAVMKECKERGYGDKLVYVESVEQAERLEGPGAIVACIPDFAPVTESEKTVRKIIEVMLGKDHKGAMLEMCYNPSPFTALGAIAEKEGWQVILGTEAMIWQGIEQVGLSRSVLMFSFWLTQVNQDKYWTGLDASELPVAQVKEAIAARLAELSNA</sequence>
<proteinExistence type="predicted"/>
<name>Q86ZM5_PODAS</name>
<dbReference type="CDD" id="cd01065">
    <property type="entry name" value="NAD_bind_Shikimate_DH"/>
    <property type="match status" value="1"/>
</dbReference>
<dbReference type="PANTHER" id="PTHR21089:SF1">
    <property type="entry name" value="BIFUNCTIONAL 3-DEHYDROQUINATE DEHYDRATASE_SHIKIMATE DEHYDROGENASE, CHLOROPLASTIC"/>
    <property type="match status" value="1"/>
</dbReference>
<reference evidence="8" key="1">
    <citation type="submission" date="2003-01" db="EMBL/GenBank/DDBJ databases">
        <authorList>
            <person name="Genoscope"/>
        </authorList>
    </citation>
    <scope>NUCLEOTIDE SEQUENCE</scope>
</reference>
<evidence type="ECO:0000256" key="2">
    <source>
        <dbReference type="ARBA" id="ARBA00023002"/>
    </source>
</evidence>
<evidence type="ECO:0000256" key="6">
    <source>
        <dbReference type="ARBA" id="ARBA00071171"/>
    </source>
</evidence>
<dbReference type="Pfam" id="PF08501">
    <property type="entry name" value="Shikimate_dh_N"/>
    <property type="match status" value="1"/>
</dbReference>
<dbReference type="VEuPathDB" id="FungiDB:PODANS_5_5110"/>
<evidence type="ECO:0000256" key="3">
    <source>
        <dbReference type="ARBA" id="ARBA00023027"/>
    </source>
</evidence>
<feature type="domain" description="Shikimate dehydrogenase substrate binding N-terminal" evidence="7">
    <location>
        <begin position="38"/>
        <end position="118"/>
    </location>
</feature>
<dbReference type="GO" id="GO:0019632">
    <property type="term" value="P:shikimate metabolic process"/>
    <property type="evidence" value="ECO:0007669"/>
    <property type="project" value="TreeGrafter"/>
</dbReference>
<dbReference type="InterPro" id="IPR046346">
    <property type="entry name" value="Aminoacid_DH-like_N_sf"/>
</dbReference>
<accession>Q86ZM5</accession>
<evidence type="ECO:0000256" key="4">
    <source>
        <dbReference type="ARBA" id="ARBA00060524"/>
    </source>
</evidence>
<keyword evidence="2" id="KW-0560">Oxidoreductase</keyword>
<dbReference type="EMBL" id="AL627362">
    <property type="protein sequence ID" value="CAD60598.1"/>
    <property type="molecule type" value="Genomic_DNA"/>
</dbReference>
<dbReference type="AlphaFoldDB" id="Q86ZM5"/>
<dbReference type="SUPFAM" id="SSF51735">
    <property type="entry name" value="NAD(P)-binding Rossmann-fold domains"/>
    <property type="match status" value="1"/>
</dbReference>
<organism evidence="8">
    <name type="scientific">Podospora anserina</name>
    <name type="common">Pleurage anserina</name>
    <dbReference type="NCBI Taxonomy" id="2587412"/>
    <lineage>
        <taxon>Eukaryota</taxon>
        <taxon>Fungi</taxon>
        <taxon>Dikarya</taxon>
        <taxon>Ascomycota</taxon>
        <taxon>Pezizomycotina</taxon>
        <taxon>Sordariomycetes</taxon>
        <taxon>Sordariomycetidae</taxon>
        <taxon>Sordariales</taxon>
        <taxon>Podosporaceae</taxon>
        <taxon>Podospora</taxon>
    </lineage>
</organism>
<keyword evidence="1" id="KW-0672">Quinate metabolism</keyword>
<dbReference type="GO" id="GO:0009423">
    <property type="term" value="P:chorismate biosynthetic process"/>
    <property type="evidence" value="ECO:0007669"/>
    <property type="project" value="TreeGrafter"/>
</dbReference>
<evidence type="ECO:0000256" key="1">
    <source>
        <dbReference type="ARBA" id="ARBA00022911"/>
    </source>
</evidence>
<dbReference type="EC" id="1.1.1.24" evidence="5"/>
<dbReference type="InterPro" id="IPR013708">
    <property type="entry name" value="Shikimate_DH-bd_N"/>
</dbReference>
<dbReference type="SUPFAM" id="SSF53223">
    <property type="entry name" value="Aminoacid dehydrogenase-like, N-terminal domain"/>
    <property type="match status" value="1"/>
</dbReference>
<dbReference type="InterPro" id="IPR036291">
    <property type="entry name" value="NAD(P)-bd_dom_sf"/>
</dbReference>
<dbReference type="FunFam" id="3.40.50.720:FF:000610">
    <property type="entry name" value="Quinate 5-dehydrogenase QutB"/>
    <property type="match status" value="1"/>
</dbReference>
<dbReference type="GO" id="GO:0030266">
    <property type="term" value="F:quinate 3-dehydrogenase (NAD+) activity"/>
    <property type="evidence" value="ECO:0007669"/>
    <property type="project" value="UniProtKB-EC"/>
</dbReference>
<dbReference type="InterPro" id="IPR022893">
    <property type="entry name" value="Shikimate_DH_fam"/>
</dbReference>
<dbReference type="GO" id="GO:0004764">
    <property type="term" value="F:shikimate 3-dehydrogenase (NADP+) activity"/>
    <property type="evidence" value="ECO:0007669"/>
    <property type="project" value="InterPro"/>
</dbReference>